<evidence type="ECO:0000256" key="2">
    <source>
        <dbReference type="ARBA" id="ARBA00004442"/>
    </source>
</evidence>
<keyword evidence="8" id="KW-0472">Membrane</keyword>
<dbReference type="PRINTS" id="PR00921">
    <property type="entry name" value="IGASERPTASE"/>
</dbReference>
<evidence type="ECO:0000256" key="5">
    <source>
        <dbReference type="ARBA" id="ARBA00022525"/>
    </source>
</evidence>
<dbReference type="InterPro" id="IPR030396">
    <property type="entry name" value="Peptidase_S6_dom"/>
</dbReference>
<dbReference type="Pfam" id="PF02395">
    <property type="entry name" value="Peptidase_S6"/>
    <property type="match status" value="1"/>
</dbReference>
<proteinExistence type="predicted"/>
<dbReference type="InterPro" id="IPR012332">
    <property type="entry name" value="Autotransporter_pectin_lyase_C"/>
</dbReference>
<sequence>MNKKITLLLIIESIFSYSGALRYDIPFIDYQSFALNNGKFKVGNENINIYKYDGTKVGIIEKMPNFDGVNKEANYSYLDDPQILSGVKHIGNLHFGYEFLSRHIRRDVNLYENNNNIFSKNDSELTTEEYYRRRNEIKKFSEIAEGKEYMPIGTDWAIVRLDRVLHDGTQNEVLYDLSKLSIGDLVARMGRGNTTISNENGTMTRVNRTYTGGLNKITYFASDPFETRINISFSRIPVTVMDIGTNNGDSGSPLFWWDKDNKKWLYLANNSAGNGASETNPWHVYSVLRSNVSKYKEIKNKTNSNEISNAYNVVFNNNKLIVDGKETYFDKNFINDDTSLNFYKVKNQIFNTPDLIIQVLGNTNTNEARLEFMEDTKIDGIADLKTAGYIVNEGKTLTYRAKINSGNIVRKIGKGTIYVNSIGNNEGEINIGEGTLVLSNTGGYAAKNIRVAKGATVKLMSSDQLNKNNIYFGLRGGKLDLNGNNLKFEDIYHIDRDAQIINNSNNKSNFEVNLKGNQNKVFLGSFNGNLNLKYYPENDITWELRGESEINGNLNILNGKVKITGDNVIVGSYNEILENEFIKAKFKSNEINVKTALEIGRATDVESNINIENGGNLSINLTGTVKDKEGKLDIVDGMREEEINKTKISGNINFISSNGFNINVENNNKVEIKSKLNGSANIVKNGNGVAEISSRDNTILGNITVEKGRLRVEEKSTLGNTISLINEKAILEVENKVDFSNLLDRIDKNSSGVLSLGEDIPILDTKYKNYPKLYLGTAKNISIGSDNVKISDEIKNINLGGDSGNVTLKGLHLSKDVKTINIEDGTKVLVDKVLDDNKFKFVVKKGSVNIREILTNNRIIDLQYGNFADYVTKDIVLQNSEGVLELENENIVETDMYIGAKENTSVSVDNITTSGDYKFSGRGNLLLNTSLQSKNIVIDAQHSNSGTVKINSENPSYIGDINIKGNREGTDSGSIALIVDRENVLGKDNKFIIKDGGILDIRSKLNLKLDVTNNSRGSIVNSGNGISELNILVDNNLKINNLISGDIKVIKRGNADLEFTNIDNKVKEVDITSGTLNVNVNALKGTNLNIKENTIANINTDTNMKTVNNEGTINVNDSVLTLDKYNPSKTSIINLFLNNIESLLNINSTDSSEKVNMNIYLGSNINKDKEIVIGSLPNEINLLNSSDLSNMYRYKLVKRDMLALLTKIIEEKQVNKLWFLNELNLLSSSVTPSKFESGIYASFVNYTKKDNKEDSIYKNDLSSNGVKLNLEILNKVKNIDILSGFDFSTMYTSVTTKTEDKDVDSRFLVTEILPKIGVKYGMFRVEGRLGYINVYDTVNSKNIHMIKHNLDLYINPVFKVTKDLDIEYMNTLGYVINPIISSNYEETIENASPFSGRYITGVKLKHKYVDTFFDVDLGFNLAKINIKKDNDVLENTYIDMLRTKFSLGLDGKPTKNILINAKFGLNLNRNTYSSYNFDLGFGYKW</sequence>
<dbReference type="Gene3D" id="2.40.10.120">
    <property type="match status" value="1"/>
</dbReference>
<feature type="domain" description="Peptidase S6" evidence="10">
    <location>
        <begin position="19"/>
        <end position="295"/>
    </location>
</feature>
<keyword evidence="6" id="KW-0812">Transmembrane</keyword>
<dbReference type="GO" id="GO:0004252">
    <property type="term" value="F:serine-type endopeptidase activity"/>
    <property type="evidence" value="ECO:0007669"/>
    <property type="project" value="InterPro"/>
</dbReference>
<dbReference type="GO" id="GO:0009279">
    <property type="term" value="C:cell outer membrane"/>
    <property type="evidence" value="ECO:0007669"/>
    <property type="project" value="UniProtKB-SubCell"/>
</dbReference>
<evidence type="ECO:0000256" key="6">
    <source>
        <dbReference type="ARBA" id="ARBA00022692"/>
    </source>
</evidence>
<dbReference type="RefSeq" id="WP_180135999.1">
    <property type="nucleotide sequence ID" value="NZ_JABMKT010000015.1"/>
</dbReference>
<evidence type="ECO:0000256" key="3">
    <source>
        <dbReference type="ARBA" id="ARBA00004613"/>
    </source>
</evidence>
<evidence type="ECO:0000256" key="4">
    <source>
        <dbReference type="ARBA" id="ARBA00022452"/>
    </source>
</evidence>
<name>A0A7Z0PF59_9FUSO</name>
<dbReference type="Gene3D" id="2.160.20.20">
    <property type="match status" value="1"/>
</dbReference>
<protein>
    <recommendedName>
        <fullName evidence="10">Peptidase S6 domain-containing protein</fullName>
    </recommendedName>
</protein>
<organism evidence="11 12">
    <name type="scientific">Streptobacillus felis</name>
    <dbReference type="NCBI Taxonomy" id="1384509"/>
    <lineage>
        <taxon>Bacteria</taxon>
        <taxon>Fusobacteriati</taxon>
        <taxon>Fusobacteriota</taxon>
        <taxon>Fusobacteriia</taxon>
        <taxon>Fusobacteriales</taxon>
        <taxon>Leptotrichiaceae</taxon>
        <taxon>Streptobacillus</taxon>
    </lineage>
</organism>
<evidence type="ECO:0000313" key="11">
    <source>
        <dbReference type="EMBL" id="NYV27914.1"/>
    </source>
</evidence>
<evidence type="ECO:0000256" key="7">
    <source>
        <dbReference type="ARBA" id="ARBA00022729"/>
    </source>
</evidence>
<dbReference type="PROSITE" id="PS51691">
    <property type="entry name" value="PEPTIDASE_S6"/>
    <property type="match status" value="1"/>
</dbReference>
<dbReference type="EMBL" id="JABMKT010000015">
    <property type="protein sequence ID" value="NYV27914.1"/>
    <property type="molecule type" value="Genomic_DNA"/>
</dbReference>
<accession>A0A7Z0PF59</accession>
<keyword evidence="12" id="KW-1185">Reference proteome</keyword>
<keyword evidence="7" id="KW-0732">Signal</keyword>
<reference evidence="11 12" key="1">
    <citation type="submission" date="2020-05" db="EMBL/GenBank/DDBJ databases">
        <title>Streptobacillus felis strain LHL191014123.</title>
        <authorList>
            <person name="Fawzy A."/>
            <person name="Rau J."/>
            <person name="Risse K."/>
            <person name="Schauerte N."/>
            <person name="Geiger C."/>
            <person name="Blom J."/>
            <person name="Imirzalioglu C."/>
            <person name="Falgenhauer J."/>
            <person name="Bach A."/>
            <person name="Herden C."/>
            <person name="Eisenberg T."/>
        </authorList>
    </citation>
    <scope>NUCLEOTIDE SEQUENCE [LARGE SCALE GENOMIC DNA]</scope>
    <source>
        <strain evidence="11 12">LHL191014123</strain>
    </source>
</reference>
<dbReference type="SUPFAM" id="SSF51126">
    <property type="entry name" value="Pectin lyase-like"/>
    <property type="match status" value="1"/>
</dbReference>
<dbReference type="InterPro" id="IPR011050">
    <property type="entry name" value="Pectin_lyase_fold/virulence"/>
</dbReference>
<gene>
    <name evidence="11" type="ORF">HP397_03650</name>
</gene>
<evidence type="ECO:0000256" key="9">
    <source>
        <dbReference type="ARBA" id="ARBA00023237"/>
    </source>
</evidence>
<dbReference type="SUPFAM" id="SSF50494">
    <property type="entry name" value="Trypsin-like serine proteases"/>
    <property type="match status" value="1"/>
</dbReference>
<keyword evidence="9" id="KW-0998">Cell outer membrane</keyword>
<dbReference type="InterPro" id="IPR000710">
    <property type="entry name" value="Peptidase_S6"/>
</dbReference>
<keyword evidence="5" id="KW-0964">Secreted</keyword>
<evidence type="ECO:0000313" key="12">
    <source>
        <dbReference type="Proteomes" id="UP000526184"/>
    </source>
</evidence>
<dbReference type="GO" id="GO:0005576">
    <property type="term" value="C:extracellular region"/>
    <property type="evidence" value="ECO:0007669"/>
    <property type="project" value="UniProtKB-SubCell"/>
</dbReference>
<keyword evidence="4" id="KW-1134">Transmembrane beta strand</keyword>
<comment type="caution">
    <text evidence="11">The sequence shown here is derived from an EMBL/GenBank/DDBJ whole genome shotgun (WGS) entry which is preliminary data.</text>
</comment>
<comment type="subcellular location">
    <subcellularLocation>
        <location evidence="1">Cell envelope</location>
    </subcellularLocation>
    <subcellularLocation>
        <location evidence="2">Cell outer membrane</location>
    </subcellularLocation>
    <subcellularLocation>
        <location evidence="3">Secreted</location>
    </subcellularLocation>
</comment>
<evidence type="ECO:0000259" key="10">
    <source>
        <dbReference type="PROSITE" id="PS51691"/>
    </source>
</evidence>
<dbReference type="InterPro" id="IPR009003">
    <property type="entry name" value="Peptidase_S1_PA"/>
</dbReference>
<evidence type="ECO:0000256" key="8">
    <source>
        <dbReference type="ARBA" id="ARBA00023136"/>
    </source>
</evidence>
<evidence type="ECO:0000256" key="1">
    <source>
        <dbReference type="ARBA" id="ARBA00004196"/>
    </source>
</evidence>
<dbReference type="Proteomes" id="UP000526184">
    <property type="component" value="Unassembled WGS sequence"/>
</dbReference>
<dbReference type="GO" id="GO:0006508">
    <property type="term" value="P:proteolysis"/>
    <property type="evidence" value="ECO:0007669"/>
    <property type="project" value="InterPro"/>
</dbReference>